<dbReference type="InterPro" id="IPR036866">
    <property type="entry name" value="RibonucZ/Hydroxyglut_hydro"/>
</dbReference>
<comment type="similarity">
    <text evidence="3">Belongs to the metallo-beta-lactamase superfamily. Glyoxalase II family.</text>
</comment>
<keyword evidence="10" id="KW-0496">Mitochondrion</keyword>
<keyword evidence="8" id="KW-0560">Oxidoreductase</keyword>
<dbReference type="EC" id="1.13.11.18" evidence="13"/>
<organism evidence="17 18">
    <name type="scientific">Ancylostoma ceylanicum</name>
    <dbReference type="NCBI Taxonomy" id="53326"/>
    <lineage>
        <taxon>Eukaryota</taxon>
        <taxon>Metazoa</taxon>
        <taxon>Ecdysozoa</taxon>
        <taxon>Nematoda</taxon>
        <taxon>Chromadorea</taxon>
        <taxon>Rhabditida</taxon>
        <taxon>Rhabditina</taxon>
        <taxon>Rhabditomorpha</taxon>
        <taxon>Strongyloidea</taxon>
        <taxon>Ancylostomatidae</taxon>
        <taxon>Ancylostomatinae</taxon>
        <taxon>Ancylostoma</taxon>
    </lineage>
</organism>
<dbReference type="InterPro" id="IPR001279">
    <property type="entry name" value="Metallo-B-lactamas"/>
</dbReference>
<comment type="caution">
    <text evidence="17">The sequence shown here is derived from an EMBL/GenBank/DDBJ whole genome shotgun (WGS) entry which is preliminary data.</text>
</comment>
<evidence type="ECO:0000256" key="2">
    <source>
        <dbReference type="ARBA" id="ARBA00004173"/>
    </source>
</evidence>
<dbReference type="GO" id="GO:0006749">
    <property type="term" value="P:glutathione metabolic process"/>
    <property type="evidence" value="ECO:0007669"/>
    <property type="project" value="InterPro"/>
</dbReference>
<dbReference type="SUPFAM" id="SSF56281">
    <property type="entry name" value="Metallo-hydrolase/oxidoreductase"/>
    <property type="match status" value="1"/>
</dbReference>
<dbReference type="EMBL" id="JARK01001346">
    <property type="protein sequence ID" value="EYC26314.1"/>
    <property type="molecule type" value="Genomic_DNA"/>
</dbReference>
<evidence type="ECO:0000256" key="15">
    <source>
        <dbReference type="ARBA" id="ARBA00077964"/>
    </source>
</evidence>
<keyword evidence="6" id="KW-0223">Dioxygenase</keyword>
<dbReference type="Gene3D" id="3.60.15.10">
    <property type="entry name" value="Ribonuclease Z/Hydroxyacylglutathione hydrolase-like"/>
    <property type="match status" value="1"/>
</dbReference>
<reference evidence="18" key="1">
    <citation type="journal article" date="2015" name="Nat. Genet.">
        <title>The genome and transcriptome of the zoonotic hookworm Ancylostoma ceylanicum identify infection-specific gene families.</title>
        <authorList>
            <person name="Schwarz E.M."/>
            <person name="Hu Y."/>
            <person name="Antoshechkin I."/>
            <person name="Miller M.M."/>
            <person name="Sternberg P.W."/>
            <person name="Aroian R.V."/>
        </authorList>
    </citation>
    <scope>NUCLEOTIDE SEQUENCE</scope>
    <source>
        <strain evidence="18">HY135</strain>
    </source>
</reference>
<dbReference type="InterPro" id="IPR051682">
    <property type="entry name" value="Mito_Persulfide_Diox"/>
</dbReference>
<sequence length="263" mass="29283">MRNALIFRQMIEFASSTYTYILGCAATRKAVIIDPVLETAHRDAQIIRELDLDLLYGLNTHVHADHVTGTAVLKTAFPSMKSVLAASSGGKADLHVKEGDKIKFGHEHLDVLATPGHTDGCISYVSNAHRMVFTGDSLLIRGCGRTDFQQGNPRTLYRSISDKIFTLPDDYIVYVGHNYEGILQSSVGEEKKYNPRLTKSEDEFVKIMKELNLDYPKQIEMERRAPTKSTIVAGDIDSDARGAVALRLGRCRRWITAIDGHCT</sequence>
<dbReference type="AlphaFoldDB" id="A0A016VF98"/>
<dbReference type="Pfam" id="PF00753">
    <property type="entry name" value="Lactamase_B"/>
    <property type="match status" value="1"/>
</dbReference>
<dbReference type="GO" id="GO:0070813">
    <property type="term" value="P:hydrogen sulfide metabolic process"/>
    <property type="evidence" value="ECO:0007669"/>
    <property type="project" value="TreeGrafter"/>
</dbReference>
<accession>A0A016VF98</accession>
<feature type="domain" description="Metallo-beta-lactamase" evidence="16">
    <location>
        <begin position="16"/>
        <end position="177"/>
    </location>
</feature>
<evidence type="ECO:0000256" key="11">
    <source>
        <dbReference type="ARBA" id="ARBA00050990"/>
    </source>
</evidence>
<comment type="subcellular location">
    <subcellularLocation>
        <location evidence="2">Mitochondrion</location>
    </subcellularLocation>
</comment>
<evidence type="ECO:0000256" key="3">
    <source>
        <dbReference type="ARBA" id="ARBA00006759"/>
    </source>
</evidence>
<name>A0A016VF98_9BILA</name>
<dbReference type="FunFam" id="3.60.15.10:FF:000013">
    <property type="entry name" value="Persulfide dioxygenase ETHE1, mitochondrial"/>
    <property type="match status" value="1"/>
</dbReference>
<dbReference type="Proteomes" id="UP000024635">
    <property type="component" value="Unassembled WGS sequence"/>
</dbReference>
<evidence type="ECO:0000256" key="8">
    <source>
        <dbReference type="ARBA" id="ARBA00023002"/>
    </source>
</evidence>
<dbReference type="PANTHER" id="PTHR43084:SF1">
    <property type="entry name" value="PERSULFIDE DIOXYGENASE ETHE1, MITOCHONDRIAL"/>
    <property type="match status" value="1"/>
</dbReference>
<comment type="subunit">
    <text evidence="12">Homodimer. Monomer. Interacts with TST. May interact with RELA.</text>
</comment>
<dbReference type="OrthoDB" id="449487at2759"/>
<evidence type="ECO:0000256" key="14">
    <source>
        <dbReference type="ARBA" id="ARBA00067300"/>
    </source>
</evidence>
<comment type="catalytic activity">
    <reaction evidence="11">
        <text>S-sulfanylglutathione + O2 + H2O = sulfite + glutathione + 2 H(+)</text>
        <dbReference type="Rhea" id="RHEA:12981"/>
        <dbReference type="ChEBI" id="CHEBI:15377"/>
        <dbReference type="ChEBI" id="CHEBI:15378"/>
        <dbReference type="ChEBI" id="CHEBI:15379"/>
        <dbReference type="ChEBI" id="CHEBI:17359"/>
        <dbReference type="ChEBI" id="CHEBI:57925"/>
        <dbReference type="ChEBI" id="CHEBI:58905"/>
        <dbReference type="EC" id="1.13.11.18"/>
    </reaction>
</comment>
<dbReference type="PANTHER" id="PTHR43084">
    <property type="entry name" value="PERSULFIDE DIOXYGENASE ETHE1"/>
    <property type="match status" value="1"/>
</dbReference>
<evidence type="ECO:0000313" key="17">
    <source>
        <dbReference type="EMBL" id="EYC26314.1"/>
    </source>
</evidence>
<keyword evidence="5" id="KW-0809">Transit peptide</keyword>
<dbReference type="CDD" id="cd07724">
    <property type="entry name" value="POD-like_MBL-fold"/>
    <property type="match status" value="1"/>
</dbReference>
<keyword evidence="7" id="KW-0007">Acetylation</keyword>
<evidence type="ECO:0000259" key="16">
    <source>
        <dbReference type="SMART" id="SM00849"/>
    </source>
</evidence>
<evidence type="ECO:0000256" key="1">
    <source>
        <dbReference type="ARBA" id="ARBA00001954"/>
    </source>
</evidence>
<keyword evidence="9" id="KW-0408">Iron</keyword>
<evidence type="ECO:0000256" key="12">
    <source>
        <dbReference type="ARBA" id="ARBA00065219"/>
    </source>
</evidence>
<dbReference type="GO" id="GO:0005739">
    <property type="term" value="C:mitochondrion"/>
    <property type="evidence" value="ECO:0007669"/>
    <property type="project" value="UniProtKB-SubCell"/>
</dbReference>
<dbReference type="SMART" id="SM00849">
    <property type="entry name" value="Lactamase_B"/>
    <property type="match status" value="1"/>
</dbReference>
<dbReference type="InterPro" id="IPR044528">
    <property type="entry name" value="POD-like_MBL-fold"/>
</dbReference>
<keyword evidence="18" id="KW-1185">Reference proteome</keyword>
<evidence type="ECO:0000256" key="9">
    <source>
        <dbReference type="ARBA" id="ARBA00023004"/>
    </source>
</evidence>
<evidence type="ECO:0000256" key="4">
    <source>
        <dbReference type="ARBA" id="ARBA00022723"/>
    </source>
</evidence>
<evidence type="ECO:0000256" key="6">
    <source>
        <dbReference type="ARBA" id="ARBA00022964"/>
    </source>
</evidence>
<proteinExistence type="inferred from homology"/>
<comment type="cofactor">
    <cofactor evidence="1">
        <name>Fe(2+)</name>
        <dbReference type="ChEBI" id="CHEBI:29033"/>
    </cofactor>
</comment>
<dbReference type="STRING" id="53326.A0A016VF98"/>
<evidence type="ECO:0000256" key="5">
    <source>
        <dbReference type="ARBA" id="ARBA00022946"/>
    </source>
</evidence>
<keyword evidence="4" id="KW-0479">Metal-binding</keyword>
<dbReference type="GO" id="GO:0046872">
    <property type="term" value="F:metal ion binding"/>
    <property type="evidence" value="ECO:0007669"/>
    <property type="project" value="UniProtKB-KW"/>
</dbReference>
<evidence type="ECO:0000313" key="18">
    <source>
        <dbReference type="Proteomes" id="UP000024635"/>
    </source>
</evidence>
<protein>
    <recommendedName>
        <fullName evidence="14">Persulfide dioxygenase ETHE1, mitochondrial</fullName>
        <ecNumber evidence="13">1.13.11.18</ecNumber>
    </recommendedName>
    <alternativeName>
        <fullName evidence="15">Sulfur dioxygenase ETHE1</fullName>
    </alternativeName>
</protein>
<evidence type="ECO:0000256" key="10">
    <source>
        <dbReference type="ARBA" id="ARBA00023128"/>
    </source>
</evidence>
<evidence type="ECO:0000256" key="13">
    <source>
        <dbReference type="ARBA" id="ARBA00066686"/>
    </source>
</evidence>
<dbReference type="GO" id="GO:0050313">
    <property type="term" value="F:sulfur dioxygenase activity"/>
    <property type="evidence" value="ECO:0007669"/>
    <property type="project" value="UniProtKB-EC"/>
</dbReference>
<evidence type="ECO:0000256" key="7">
    <source>
        <dbReference type="ARBA" id="ARBA00022990"/>
    </source>
</evidence>
<gene>
    <name evidence="17" type="primary">Acey_s0010.g1083</name>
    <name evidence="17" type="synonym">Acey-ethe-1</name>
    <name evidence="17" type="ORF">Y032_0010g1083</name>
</gene>